<dbReference type="Pfam" id="PF01547">
    <property type="entry name" value="SBP_bac_1"/>
    <property type="match status" value="1"/>
</dbReference>
<dbReference type="AlphaFoldDB" id="A0A0D7X679"/>
<reference evidence="1 2" key="1">
    <citation type="submission" date="2014-11" db="EMBL/GenBank/DDBJ databases">
        <title>Draft Genome Sequences of Paenibacillus polymyxa NRRL B-30509 and Paenibacillus terrae NRRL B-30644, Strains from a Poultry Environment that Produce Tridecaptin A and Paenicidins.</title>
        <authorList>
            <person name="van Belkum M.J."/>
            <person name="Lohans C.T."/>
            <person name="Vederas J.C."/>
        </authorList>
    </citation>
    <scope>NUCLEOTIDE SEQUENCE [LARGE SCALE GENOMIC DNA]</scope>
    <source>
        <strain evidence="1 2">NRRL B-30644</strain>
    </source>
</reference>
<name>A0A0D7X679_9BACL</name>
<protein>
    <submittedName>
        <fullName evidence="1">Sugar ABC transporter substrate-binding protein</fullName>
    </submittedName>
</protein>
<accession>A0A0D7X679</accession>
<dbReference type="InterPro" id="IPR050490">
    <property type="entry name" value="Bact_solute-bd_prot1"/>
</dbReference>
<dbReference type="Proteomes" id="UP000032534">
    <property type="component" value="Unassembled WGS sequence"/>
</dbReference>
<sequence length="432" mass="48286">MDNYMSWIKIGFFLSVLFLLAAACSTSPKLENTEGKKVRLTMQVWGNPAEVKVYQRALDAFEKENPNIEVKLVPVPGDQYEQKLLTQLQGSRGPDVFYSYEPTIARLIGAKQVQPLGEFLKSDASDVKAEDFPEGLWGPAKRDGEIYGVTPDSNPMVMYYNKKVFKDASVKTPQEYYDEGKWNWDAFEEVTSKLKAAGKQGYIAENWWAHWYSWVWSNGGRIFDEQGKYVLDHNEKGKEAFGFMYDMVNKGNAVYLGSLPKGQGADAMFMSNQVGMLAAGRWLEPLFSQNKSLDFDYIYWPSNTGKNEPVAIPLAYVAVNKNSPHLQEAMKLAAFYVSVKGQEVRLVEGGNAMGTLAAADESIMKKAMIEHSSYLTEGRDKGHAHGSAMAYDAQVPGLNSDITETIDLMFLGKQDAEATIEKLNQIISKAVK</sequence>
<proteinExistence type="predicted"/>
<dbReference type="Gene3D" id="3.40.190.10">
    <property type="entry name" value="Periplasmic binding protein-like II"/>
    <property type="match status" value="1"/>
</dbReference>
<dbReference type="EMBL" id="JTHP01000005">
    <property type="protein sequence ID" value="KJD46734.1"/>
    <property type="molecule type" value="Genomic_DNA"/>
</dbReference>
<evidence type="ECO:0000313" key="1">
    <source>
        <dbReference type="EMBL" id="KJD46734.1"/>
    </source>
</evidence>
<comment type="caution">
    <text evidence="1">The sequence shown here is derived from an EMBL/GenBank/DDBJ whole genome shotgun (WGS) entry which is preliminary data.</text>
</comment>
<dbReference type="OrthoDB" id="9782846at2"/>
<dbReference type="PANTHER" id="PTHR43649:SF12">
    <property type="entry name" value="DIACETYLCHITOBIOSE BINDING PROTEIN DASA"/>
    <property type="match status" value="1"/>
</dbReference>
<dbReference type="SUPFAM" id="SSF53850">
    <property type="entry name" value="Periplasmic binding protein-like II"/>
    <property type="match status" value="1"/>
</dbReference>
<keyword evidence="2" id="KW-1185">Reference proteome</keyword>
<dbReference type="PANTHER" id="PTHR43649">
    <property type="entry name" value="ARABINOSE-BINDING PROTEIN-RELATED"/>
    <property type="match status" value="1"/>
</dbReference>
<evidence type="ECO:0000313" key="2">
    <source>
        <dbReference type="Proteomes" id="UP000032534"/>
    </source>
</evidence>
<dbReference type="RefSeq" id="WP_044644951.1">
    <property type="nucleotide sequence ID" value="NZ_JTHP01000005.1"/>
</dbReference>
<dbReference type="PATRIC" id="fig|159743.3.peg.922"/>
<dbReference type="InterPro" id="IPR006059">
    <property type="entry name" value="SBP"/>
</dbReference>
<gene>
    <name evidence="1" type="ORF">QD47_04275</name>
</gene>
<dbReference type="CDD" id="cd13585">
    <property type="entry name" value="PBP2_TMBP_like"/>
    <property type="match status" value="1"/>
</dbReference>
<organism evidence="1 2">
    <name type="scientific">Paenibacillus terrae</name>
    <dbReference type="NCBI Taxonomy" id="159743"/>
    <lineage>
        <taxon>Bacteria</taxon>
        <taxon>Bacillati</taxon>
        <taxon>Bacillota</taxon>
        <taxon>Bacilli</taxon>
        <taxon>Bacillales</taxon>
        <taxon>Paenibacillaceae</taxon>
        <taxon>Paenibacillus</taxon>
    </lineage>
</organism>